<proteinExistence type="predicted"/>
<protein>
    <submittedName>
        <fullName evidence="4">Leucine-rich repeat domain-containing protein</fullName>
    </submittedName>
</protein>
<dbReference type="PROSITE" id="PS51450">
    <property type="entry name" value="LRR"/>
    <property type="match status" value="1"/>
</dbReference>
<dbReference type="PANTHER" id="PTHR48051:SF1">
    <property type="entry name" value="RAS SUPPRESSOR PROTEIN 1"/>
    <property type="match status" value="1"/>
</dbReference>
<comment type="caution">
    <text evidence="4">The sequence shown here is derived from an EMBL/GenBank/DDBJ whole genome shotgun (WGS) entry which is preliminary data.</text>
</comment>
<name>A0ABT3HP12_9FLAO</name>
<dbReference type="InterPro" id="IPR032675">
    <property type="entry name" value="LRR_dom_sf"/>
</dbReference>
<dbReference type="SUPFAM" id="SSF52058">
    <property type="entry name" value="L domain-like"/>
    <property type="match status" value="1"/>
</dbReference>
<evidence type="ECO:0000256" key="1">
    <source>
        <dbReference type="ARBA" id="ARBA00022614"/>
    </source>
</evidence>
<evidence type="ECO:0000313" key="4">
    <source>
        <dbReference type="EMBL" id="MCW3161520.1"/>
    </source>
</evidence>
<dbReference type="PANTHER" id="PTHR48051">
    <property type="match status" value="1"/>
</dbReference>
<evidence type="ECO:0000259" key="3">
    <source>
        <dbReference type="Pfam" id="PF23598"/>
    </source>
</evidence>
<dbReference type="PROSITE" id="PS51257">
    <property type="entry name" value="PROKAR_LIPOPROTEIN"/>
    <property type="match status" value="1"/>
</dbReference>
<gene>
    <name evidence="4" type="ORF">OH806_09625</name>
</gene>
<organism evidence="4 5">
    <name type="scientific">Chryseobacterium oryctis</name>
    <dbReference type="NCBI Taxonomy" id="2952618"/>
    <lineage>
        <taxon>Bacteria</taxon>
        <taxon>Pseudomonadati</taxon>
        <taxon>Bacteroidota</taxon>
        <taxon>Flavobacteriia</taxon>
        <taxon>Flavobacteriales</taxon>
        <taxon>Weeksellaceae</taxon>
        <taxon>Chryseobacterium group</taxon>
        <taxon>Chryseobacterium</taxon>
    </lineage>
</organism>
<accession>A0ABT3HP12</accession>
<dbReference type="InterPro" id="IPR001611">
    <property type="entry name" value="Leu-rich_rpt"/>
</dbReference>
<evidence type="ECO:0000313" key="5">
    <source>
        <dbReference type="Proteomes" id="UP001163719"/>
    </source>
</evidence>
<sequence>MRNLFKLLVLIPLLYSCQKYNNSPFDEKEKKLRQYPVEKSKTIVLDSLWDRRDSLTYLKLKNLEIIAMNETTHIPNWISEFKKLEIFQVINENKKIKSVPSDIGRLSNLIQFEIQNNNVTKLPSSFYKLTNLKYLNLSNNPIKFIDNKIGNLKKLEVLSLDSTKIKEIPATVCNLDKLKILSIKNTNIHALPSCMMYLNDLTTLDISLTQIGSFPIEILNAQKLDLIDAKGLKLKNYQEVKAICEMKNIRFSYDE</sequence>
<dbReference type="InterPro" id="IPR050216">
    <property type="entry name" value="LRR_domain-containing"/>
</dbReference>
<feature type="domain" description="Disease resistance R13L4/SHOC-2-like LRR" evidence="3">
    <location>
        <begin position="128"/>
        <end position="183"/>
    </location>
</feature>
<evidence type="ECO:0000256" key="2">
    <source>
        <dbReference type="ARBA" id="ARBA00022737"/>
    </source>
</evidence>
<dbReference type="RefSeq" id="WP_264743458.1">
    <property type="nucleotide sequence ID" value="NZ_JAPDHV010000003.1"/>
</dbReference>
<dbReference type="SMART" id="SM00369">
    <property type="entry name" value="LRR_TYP"/>
    <property type="match status" value="3"/>
</dbReference>
<dbReference type="Proteomes" id="UP001163719">
    <property type="component" value="Unassembled WGS sequence"/>
</dbReference>
<keyword evidence="1" id="KW-0433">Leucine-rich repeat</keyword>
<dbReference type="EMBL" id="JAPDHV010000003">
    <property type="protein sequence ID" value="MCW3161520.1"/>
    <property type="molecule type" value="Genomic_DNA"/>
</dbReference>
<dbReference type="InterPro" id="IPR055414">
    <property type="entry name" value="LRR_R13L4/SHOC2-like"/>
</dbReference>
<keyword evidence="2" id="KW-0677">Repeat</keyword>
<reference evidence="4" key="1">
    <citation type="submission" date="2022-10" db="EMBL/GenBank/DDBJ databases">
        <title>Chryseobacterium babae sp. nov. isolated from the gut of the beetle Oryctes rhinoceros, and Chryseobacterium kimseyorum sp. nov., isolated from a stick insect rearing cage.</title>
        <authorList>
            <person name="Shelomi M."/>
            <person name="Han C.-J."/>
            <person name="Chen W.-M."/>
            <person name="Chen H.-K."/>
            <person name="Liaw S.-J."/>
            <person name="Muhle E."/>
            <person name="Clermont D."/>
        </authorList>
    </citation>
    <scope>NUCLEOTIDE SEQUENCE</scope>
    <source>
        <strain evidence="4">WLa1L2M3</strain>
    </source>
</reference>
<keyword evidence="5" id="KW-1185">Reference proteome</keyword>
<dbReference type="InterPro" id="IPR003591">
    <property type="entry name" value="Leu-rich_rpt_typical-subtyp"/>
</dbReference>
<dbReference type="Pfam" id="PF23598">
    <property type="entry name" value="LRR_14"/>
    <property type="match status" value="1"/>
</dbReference>
<dbReference type="Gene3D" id="3.80.10.10">
    <property type="entry name" value="Ribonuclease Inhibitor"/>
    <property type="match status" value="1"/>
</dbReference>